<evidence type="ECO:0000313" key="2">
    <source>
        <dbReference type="Proteomes" id="UP000217790"/>
    </source>
</evidence>
<keyword evidence="2" id="KW-1185">Reference proteome</keyword>
<dbReference type="Proteomes" id="UP000217790">
    <property type="component" value="Unassembled WGS sequence"/>
</dbReference>
<reference evidence="2" key="1">
    <citation type="journal article" date="2017" name="Nat. Ecol. Evol.">
        <title>Genome expansion and lineage-specific genetic innovations in the forest pathogenic fungi Armillaria.</title>
        <authorList>
            <person name="Sipos G."/>
            <person name="Prasanna A.N."/>
            <person name="Walter M.C."/>
            <person name="O'Connor E."/>
            <person name="Balint B."/>
            <person name="Krizsan K."/>
            <person name="Kiss B."/>
            <person name="Hess J."/>
            <person name="Varga T."/>
            <person name="Slot J."/>
            <person name="Riley R."/>
            <person name="Boka B."/>
            <person name="Rigling D."/>
            <person name="Barry K."/>
            <person name="Lee J."/>
            <person name="Mihaltcheva S."/>
            <person name="LaButti K."/>
            <person name="Lipzen A."/>
            <person name="Waldron R."/>
            <person name="Moloney N.M."/>
            <person name="Sperisen C."/>
            <person name="Kredics L."/>
            <person name="Vagvoelgyi C."/>
            <person name="Patrignani A."/>
            <person name="Fitzpatrick D."/>
            <person name="Nagy I."/>
            <person name="Doyle S."/>
            <person name="Anderson J.B."/>
            <person name="Grigoriev I.V."/>
            <person name="Gueldener U."/>
            <person name="Muensterkoetter M."/>
            <person name="Nagy L.G."/>
        </authorList>
    </citation>
    <scope>NUCLEOTIDE SEQUENCE [LARGE SCALE GENOMIC DNA]</scope>
    <source>
        <strain evidence="2">Ar21-2</strain>
    </source>
</reference>
<sequence>MSSLTIPSFLSLTTTPFRLSKKRQRAFLLFFCLISSFFFFRSNGSREMVLVSKCQLSMREWPSNEKACPESEMMVVWEKNSQV</sequence>
<organism evidence="1 2">
    <name type="scientific">Armillaria gallica</name>
    <name type="common">Bulbous honey fungus</name>
    <name type="synonym">Armillaria bulbosa</name>
    <dbReference type="NCBI Taxonomy" id="47427"/>
    <lineage>
        <taxon>Eukaryota</taxon>
        <taxon>Fungi</taxon>
        <taxon>Dikarya</taxon>
        <taxon>Basidiomycota</taxon>
        <taxon>Agaricomycotina</taxon>
        <taxon>Agaricomycetes</taxon>
        <taxon>Agaricomycetidae</taxon>
        <taxon>Agaricales</taxon>
        <taxon>Marasmiineae</taxon>
        <taxon>Physalacriaceae</taxon>
        <taxon>Armillaria</taxon>
    </lineage>
</organism>
<accession>A0A2H3EVS7</accession>
<proteinExistence type="predicted"/>
<gene>
    <name evidence="1" type="ORF">ARMGADRAFT_21852</name>
</gene>
<dbReference type="InParanoid" id="A0A2H3EVS7"/>
<dbReference type="EMBL" id="KZ293644">
    <property type="protein sequence ID" value="PBL03564.1"/>
    <property type="molecule type" value="Genomic_DNA"/>
</dbReference>
<name>A0A2H3EVS7_ARMGA</name>
<evidence type="ECO:0000313" key="1">
    <source>
        <dbReference type="EMBL" id="PBL03564.1"/>
    </source>
</evidence>
<dbReference type="AlphaFoldDB" id="A0A2H3EVS7"/>
<protein>
    <submittedName>
        <fullName evidence="1">Uncharacterized protein</fullName>
    </submittedName>
</protein>